<dbReference type="PATRIC" id="fig|358396.7.peg.1641"/>
<feature type="domain" description="Glycosyltransferase subfamily 4-like N-terminal" evidence="2">
    <location>
        <begin position="18"/>
        <end position="128"/>
    </location>
</feature>
<dbReference type="Gene3D" id="3.40.50.2000">
    <property type="entry name" value="Glycogen Phosphorylase B"/>
    <property type="match status" value="2"/>
</dbReference>
<reference evidence="4 5" key="2">
    <citation type="journal article" date="2014" name="PLoS Genet.">
        <title>Phylogenetically driven sequencing of extremely halophilic archaea reveals strategies for static and dynamic osmo-response.</title>
        <authorList>
            <person name="Becker E.A."/>
            <person name="Seitzer P.M."/>
            <person name="Tritt A."/>
            <person name="Larsen D."/>
            <person name="Krusor M."/>
            <person name="Yao A.I."/>
            <person name="Wu D."/>
            <person name="Madern D."/>
            <person name="Eisen J.A."/>
            <person name="Darling A.E."/>
            <person name="Facciotti M.T."/>
        </authorList>
    </citation>
    <scope>NUCLEOTIDE SEQUENCE [LARGE SCALE GENOMIC DNA]</scope>
    <source>
        <strain evidence="4 5">AJ5</strain>
    </source>
</reference>
<organism evidence="4 5">
    <name type="scientific">Natronobacterium lacisalsi AJ5</name>
    <dbReference type="NCBI Taxonomy" id="358396"/>
    <lineage>
        <taxon>Archaea</taxon>
        <taxon>Methanobacteriati</taxon>
        <taxon>Methanobacteriota</taxon>
        <taxon>Stenosarchaea group</taxon>
        <taxon>Halobacteria</taxon>
        <taxon>Halobacteriales</taxon>
        <taxon>Natrialbaceae</taxon>
        <taxon>Natronobacterium</taxon>
    </lineage>
</organism>
<dbReference type="GO" id="GO:0016757">
    <property type="term" value="F:glycosyltransferase activity"/>
    <property type="evidence" value="ECO:0007669"/>
    <property type="project" value="InterPro"/>
</dbReference>
<dbReference type="STRING" id="358396.CHINAEXTREME_04855"/>
<reference evidence="3" key="3">
    <citation type="submission" date="2017-01" db="EMBL/GenBank/DDBJ databases">
        <authorList>
            <person name="Mah S.A."/>
            <person name="Swanson W.J."/>
            <person name="Moy G.W."/>
            <person name="Vacquier V.D."/>
        </authorList>
    </citation>
    <scope>NUCLEOTIDE SEQUENCE</scope>
    <source>
        <strain evidence="3">AJ5</strain>
    </source>
</reference>
<dbReference type="GeneID" id="30920429"/>
<evidence type="ECO:0000313" key="5">
    <source>
        <dbReference type="Proteomes" id="UP000011555"/>
    </source>
</evidence>
<feature type="domain" description="Glycosyl transferase family 1" evidence="1">
    <location>
        <begin position="190"/>
        <end position="277"/>
    </location>
</feature>
<dbReference type="InterPro" id="IPR050194">
    <property type="entry name" value="Glycosyltransferase_grp1"/>
</dbReference>
<sequence length="322" mass="35372">MKVLQLATSPRPFFEQQVAALERKGVDCTVLTAPGEHEGDSSRSPTAYAKFYSKVLAEVRSTEYDLVHANYGLVAPLAVAQPVRPIVLTLWGTDLLGEQSWLRSLSRFGARWADAAIVPSRPMSRELEVDHELLPFAVDTDLFRPIPRETARTCVGWESDRPIALFPYDRTRAVKDFPRAKRIVERADVDVDLRPVSGVAYEEMPYYMNASDVLLVTSRRESGPMVVKEAAACNLPIVSTDVGFVRETVDGVTNCVVGDDDGELVDGLERVLADGKRTDARESIDGLGLDAFGDRLADVYRRALGRTGCETDRPETAVGGGV</sequence>
<dbReference type="InterPro" id="IPR028098">
    <property type="entry name" value="Glyco_trans_4-like_N"/>
</dbReference>
<dbReference type="SUPFAM" id="SSF53756">
    <property type="entry name" value="UDP-Glycosyltransferase/glycogen phosphorylase"/>
    <property type="match status" value="1"/>
</dbReference>
<dbReference type="PANTHER" id="PTHR45947:SF3">
    <property type="entry name" value="SULFOQUINOVOSYL TRANSFERASE SQD2"/>
    <property type="match status" value="1"/>
</dbReference>
<dbReference type="AlphaFoldDB" id="M0LLN1"/>
<keyword evidence="5" id="KW-1185">Reference proteome</keyword>
<dbReference type="EMBL" id="CP019285">
    <property type="protein sequence ID" value="APW97138.1"/>
    <property type="molecule type" value="Genomic_DNA"/>
</dbReference>
<dbReference type="EMBL" id="AOLZ01000032">
    <property type="protein sequence ID" value="EMA34477.1"/>
    <property type="molecule type" value="Genomic_DNA"/>
</dbReference>
<keyword evidence="4" id="KW-0808">Transferase</keyword>
<dbReference type="Proteomes" id="UP000186547">
    <property type="component" value="Chromosome"/>
</dbReference>
<gene>
    <name evidence="4" type="ORF">C445_08122</name>
    <name evidence="3" type="ORF">CHINAEXTREME_04855</name>
</gene>
<evidence type="ECO:0000313" key="6">
    <source>
        <dbReference type="Proteomes" id="UP000186547"/>
    </source>
</evidence>
<proteinExistence type="predicted"/>
<dbReference type="eggNOG" id="arCOG01407">
    <property type="taxonomic scope" value="Archaea"/>
</dbReference>
<reference evidence="3 6" key="1">
    <citation type="journal article" date="2011" name="J. Bacteriol.">
        <title>Genome sequence of Halobiforma lacisalsi AJ5, an extremely halophilic archaeon which harbors a bop gene.</title>
        <authorList>
            <person name="Jiang X."/>
            <person name="Wang S."/>
            <person name="Cheng H."/>
            <person name="Huo Y."/>
            <person name="Zhang X."/>
            <person name="Zhu X."/>
            <person name="Han X."/>
            <person name="Ni P."/>
            <person name="Wu M."/>
        </authorList>
    </citation>
    <scope>NUCLEOTIDE SEQUENCE [LARGE SCALE GENOMIC DNA]</scope>
    <source>
        <strain evidence="3 6">AJ5</strain>
    </source>
</reference>
<evidence type="ECO:0000259" key="2">
    <source>
        <dbReference type="Pfam" id="PF13439"/>
    </source>
</evidence>
<dbReference type="Proteomes" id="UP000011555">
    <property type="component" value="Unassembled WGS sequence"/>
</dbReference>
<evidence type="ECO:0000313" key="4">
    <source>
        <dbReference type="EMBL" id="EMA34477.1"/>
    </source>
</evidence>
<dbReference type="InterPro" id="IPR001296">
    <property type="entry name" value="Glyco_trans_1"/>
</dbReference>
<dbReference type="PANTHER" id="PTHR45947">
    <property type="entry name" value="SULFOQUINOVOSYL TRANSFERASE SQD2"/>
    <property type="match status" value="1"/>
</dbReference>
<protein>
    <submittedName>
        <fullName evidence="3">Glycosyl transferase family 1</fullName>
    </submittedName>
    <submittedName>
        <fullName evidence="4">Glycosyl transferase group 1</fullName>
    </submittedName>
</protein>
<dbReference type="KEGG" id="hlc:CHINAEXTREME04855"/>
<evidence type="ECO:0000313" key="3">
    <source>
        <dbReference type="EMBL" id="APW97138.1"/>
    </source>
</evidence>
<dbReference type="Pfam" id="PF00534">
    <property type="entry name" value="Glycos_transf_1"/>
    <property type="match status" value="1"/>
</dbReference>
<dbReference type="Pfam" id="PF13439">
    <property type="entry name" value="Glyco_transf_4"/>
    <property type="match status" value="1"/>
</dbReference>
<accession>M0LLN1</accession>
<name>M0LLN1_NATLA</name>
<evidence type="ECO:0000259" key="1">
    <source>
        <dbReference type="Pfam" id="PF00534"/>
    </source>
</evidence>
<dbReference type="RefSeq" id="WP_007141349.1">
    <property type="nucleotide sequence ID" value="NZ_AOLZ01000032.1"/>
</dbReference>